<comment type="caution">
    <text evidence="10">The sequence shown here is derived from an EMBL/GenBank/DDBJ whole genome shotgun (WGS) entry which is preliminary data.</text>
</comment>
<evidence type="ECO:0000259" key="9">
    <source>
        <dbReference type="PROSITE" id="PS50886"/>
    </source>
</evidence>
<dbReference type="PROSITE" id="PS50886">
    <property type="entry name" value="TRBD"/>
    <property type="match status" value="1"/>
</dbReference>
<gene>
    <name evidence="10" type="primary">AIMP1</name>
    <name evidence="10" type="ORF">AWC38_SpisGene4835</name>
</gene>
<evidence type="ECO:0000256" key="8">
    <source>
        <dbReference type="SAM" id="MobiDB-lite"/>
    </source>
</evidence>
<dbReference type="EMBL" id="LSMT01000051">
    <property type="protein sequence ID" value="PFX30363.1"/>
    <property type="molecule type" value="Genomic_DNA"/>
</dbReference>
<evidence type="ECO:0000313" key="11">
    <source>
        <dbReference type="Proteomes" id="UP000225706"/>
    </source>
</evidence>
<evidence type="ECO:0000256" key="1">
    <source>
        <dbReference type="ARBA" id="ARBA00004496"/>
    </source>
</evidence>
<dbReference type="SUPFAM" id="SSF50249">
    <property type="entry name" value="Nucleic acid-binding proteins"/>
    <property type="match status" value="1"/>
</dbReference>
<dbReference type="GO" id="GO:0005737">
    <property type="term" value="C:cytoplasm"/>
    <property type="evidence" value="ECO:0007669"/>
    <property type="project" value="UniProtKB-SubCell"/>
</dbReference>
<feature type="domain" description="TRNA-binding" evidence="9">
    <location>
        <begin position="179"/>
        <end position="282"/>
    </location>
</feature>
<evidence type="ECO:0000256" key="4">
    <source>
        <dbReference type="ARBA" id="ARBA00022884"/>
    </source>
</evidence>
<feature type="region of interest" description="Disordered" evidence="8">
    <location>
        <begin position="133"/>
        <end position="176"/>
    </location>
</feature>
<comment type="subcellular location">
    <subcellularLocation>
        <location evidence="1">Cytoplasm</location>
    </subcellularLocation>
</comment>
<keyword evidence="2" id="KW-0963">Cytoplasm</keyword>
<dbReference type="CDD" id="cd02799">
    <property type="entry name" value="tRNA_bind_EMAP-II_like"/>
    <property type="match status" value="1"/>
</dbReference>
<dbReference type="PANTHER" id="PTHR11586">
    <property type="entry name" value="TRNA-AMINOACYLATION COFACTOR ARC1 FAMILY MEMBER"/>
    <property type="match status" value="1"/>
</dbReference>
<dbReference type="FunFam" id="2.40.50.140:FF:000047">
    <property type="entry name" value="tyrosine--tRNA ligase, cytoplasmic isoform X2"/>
    <property type="match status" value="1"/>
</dbReference>
<dbReference type="Pfam" id="PF01588">
    <property type="entry name" value="tRNA_bind"/>
    <property type="match status" value="1"/>
</dbReference>
<feature type="compositionally biased region" description="Basic and acidic residues" evidence="8">
    <location>
        <begin position="159"/>
        <end position="170"/>
    </location>
</feature>
<keyword evidence="4 6" id="KW-0694">RNA-binding</keyword>
<organism evidence="10 11">
    <name type="scientific">Stylophora pistillata</name>
    <name type="common">Smooth cauliflower coral</name>
    <dbReference type="NCBI Taxonomy" id="50429"/>
    <lineage>
        <taxon>Eukaryota</taxon>
        <taxon>Metazoa</taxon>
        <taxon>Cnidaria</taxon>
        <taxon>Anthozoa</taxon>
        <taxon>Hexacorallia</taxon>
        <taxon>Scleractinia</taxon>
        <taxon>Astrocoeniina</taxon>
        <taxon>Pocilloporidae</taxon>
        <taxon>Stylophora</taxon>
    </lineage>
</organism>
<evidence type="ECO:0000313" key="10">
    <source>
        <dbReference type="EMBL" id="PFX30363.1"/>
    </source>
</evidence>
<dbReference type="InterPro" id="IPR051270">
    <property type="entry name" value="Tyrosine-tRNA_ligase_regulator"/>
</dbReference>
<dbReference type="InterPro" id="IPR012340">
    <property type="entry name" value="NA-bd_OB-fold"/>
</dbReference>
<evidence type="ECO:0000256" key="5">
    <source>
        <dbReference type="ARBA" id="ARBA00022917"/>
    </source>
</evidence>
<proteinExistence type="predicted"/>
<name>A0A2B4SMT3_STYPI</name>
<feature type="coiled-coil region" evidence="7">
    <location>
        <begin position="38"/>
        <end position="105"/>
    </location>
</feature>
<dbReference type="PANTHER" id="PTHR11586:SF33">
    <property type="entry name" value="AMINOACYL TRNA SYNTHASE COMPLEX-INTERACTING MULTIFUNCTIONAL PROTEIN 1"/>
    <property type="match status" value="1"/>
</dbReference>
<dbReference type="InterPro" id="IPR002547">
    <property type="entry name" value="tRNA-bd_dom"/>
</dbReference>
<evidence type="ECO:0000256" key="2">
    <source>
        <dbReference type="ARBA" id="ARBA00022490"/>
    </source>
</evidence>
<reference evidence="11" key="1">
    <citation type="journal article" date="2017" name="bioRxiv">
        <title>Comparative analysis of the genomes of Stylophora pistillata and Acropora digitifera provides evidence for extensive differences between species of corals.</title>
        <authorList>
            <person name="Voolstra C.R."/>
            <person name="Li Y."/>
            <person name="Liew Y.J."/>
            <person name="Baumgarten S."/>
            <person name="Zoccola D."/>
            <person name="Flot J.-F."/>
            <person name="Tambutte S."/>
            <person name="Allemand D."/>
            <person name="Aranda M."/>
        </authorList>
    </citation>
    <scope>NUCLEOTIDE SEQUENCE [LARGE SCALE GENOMIC DNA]</scope>
</reference>
<keyword evidence="7" id="KW-0175">Coiled coil</keyword>
<keyword evidence="3 6" id="KW-0820">tRNA-binding</keyword>
<dbReference type="OrthoDB" id="197206at2759"/>
<dbReference type="GO" id="GO:0000049">
    <property type="term" value="F:tRNA binding"/>
    <property type="evidence" value="ECO:0007669"/>
    <property type="project" value="UniProtKB-UniRule"/>
</dbReference>
<protein>
    <submittedName>
        <fullName evidence="10">Aminoacyl tRNA synthase complex-interacting multifunctional protein 1</fullName>
    </submittedName>
</protein>
<dbReference type="GO" id="GO:0006412">
    <property type="term" value="P:translation"/>
    <property type="evidence" value="ECO:0007669"/>
    <property type="project" value="UniProtKB-KW"/>
</dbReference>
<sequence>MLRGLTSWCGNKSIFFSNNSLRHLFQSRIIMGTGGEVVERLEKRAVETEETISFLKSQLLFLQKAAEKKTNSWGSKDITALKQENEHLRQEVHKLKAELEYWEVRNGLKQVTLPVLKQGTSFIEQEKVAAPVAEQAEVKPEKAKEEKPMEKKPKKQKAEKKVKEKPKTAEEAASTVEPDVSRIDFRVGKILSAKRHPDADTLFVEEIDVGEESPRTVCSGLVGSVPLEELQDRVVLVMCNLKPVKMRGITSQAMVMCASNEKRTLFELLNAPEGSVPGDRVTFDGFPGEPDKQLNPKKKVWEQVQPHLRTNDAGIACYKDTPFTVAGKGVCTSSKLFKAPIS</sequence>
<dbReference type="AlphaFoldDB" id="A0A2B4SMT3"/>
<keyword evidence="11" id="KW-1185">Reference proteome</keyword>
<dbReference type="Proteomes" id="UP000225706">
    <property type="component" value="Unassembled WGS sequence"/>
</dbReference>
<keyword evidence="5" id="KW-0648">Protein biosynthesis</keyword>
<dbReference type="Gene3D" id="2.40.50.140">
    <property type="entry name" value="Nucleic acid-binding proteins"/>
    <property type="match status" value="1"/>
</dbReference>
<accession>A0A2B4SMT3</accession>
<dbReference type="STRING" id="50429.A0A2B4SMT3"/>
<feature type="compositionally biased region" description="Basic and acidic residues" evidence="8">
    <location>
        <begin position="136"/>
        <end position="151"/>
    </location>
</feature>
<evidence type="ECO:0000256" key="3">
    <source>
        <dbReference type="ARBA" id="ARBA00022555"/>
    </source>
</evidence>
<evidence type="ECO:0000256" key="6">
    <source>
        <dbReference type="PROSITE-ProRule" id="PRU00209"/>
    </source>
</evidence>
<evidence type="ECO:0000256" key="7">
    <source>
        <dbReference type="SAM" id="Coils"/>
    </source>
</evidence>